<evidence type="ECO:0000256" key="1">
    <source>
        <dbReference type="ARBA" id="ARBA00022491"/>
    </source>
</evidence>
<keyword evidence="4 6" id="KW-0804">Transcription</keyword>
<evidence type="ECO:0000256" key="4">
    <source>
        <dbReference type="ARBA" id="ARBA00023163"/>
    </source>
</evidence>
<comment type="function">
    <text evidence="5 6">Negative regulator of class I heat shock genes (grpE-dnaK-dnaJ and groELS operons). Prevents heat-shock induction of these operons.</text>
</comment>
<dbReference type="SUPFAM" id="SSF46785">
    <property type="entry name" value="Winged helix' DNA-binding domain"/>
    <property type="match status" value="1"/>
</dbReference>
<dbReference type="InterPro" id="IPR036390">
    <property type="entry name" value="WH_DNA-bd_sf"/>
</dbReference>
<dbReference type="GO" id="GO:0003677">
    <property type="term" value="F:DNA binding"/>
    <property type="evidence" value="ECO:0007669"/>
    <property type="project" value="InterPro"/>
</dbReference>
<dbReference type="NCBIfam" id="TIGR00331">
    <property type="entry name" value="hrcA"/>
    <property type="match status" value="1"/>
</dbReference>
<keyword evidence="1 6" id="KW-0678">Repressor</keyword>
<evidence type="ECO:0000313" key="8">
    <source>
        <dbReference type="EMBL" id="MPW24635.1"/>
    </source>
</evidence>
<dbReference type="InterPro" id="IPR002571">
    <property type="entry name" value="HrcA"/>
</dbReference>
<dbReference type="PIRSF" id="PIRSF005485">
    <property type="entry name" value="HrcA"/>
    <property type="match status" value="1"/>
</dbReference>
<name>A0A6A7K5H2_9FIRM</name>
<keyword evidence="9" id="KW-1185">Reference proteome</keyword>
<dbReference type="InterPro" id="IPR036388">
    <property type="entry name" value="WH-like_DNA-bd_sf"/>
</dbReference>
<evidence type="ECO:0000256" key="5">
    <source>
        <dbReference type="ARBA" id="ARBA00055319"/>
    </source>
</evidence>
<dbReference type="Pfam" id="PF01628">
    <property type="entry name" value="HrcA"/>
    <property type="match status" value="1"/>
</dbReference>
<keyword evidence="3 6" id="KW-0346">Stress response</keyword>
<accession>A0A6A7K5H2</accession>
<keyword evidence="2 6" id="KW-0805">Transcription regulation</keyword>
<dbReference type="Gene3D" id="3.30.390.60">
    <property type="entry name" value="Heat-inducible transcription repressor hrca homolog, domain 3"/>
    <property type="match status" value="1"/>
</dbReference>
<evidence type="ECO:0000256" key="6">
    <source>
        <dbReference type="HAMAP-Rule" id="MF_00081"/>
    </source>
</evidence>
<protein>
    <recommendedName>
        <fullName evidence="6">Heat-inducible transcription repressor HrcA</fullName>
    </recommendedName>
</protein>
<proteinExistence type="inferred from homology"/>
<dbReference type="PANTHER" id="PTHR34824:SF1">
    <property type="entry name" value="HEAT-INDUCIBLE TRANSCRIPTION REPRESSOR HRCA"/>
    <property type="match status" value="1"/>
</dbReference>
<evidence type="ECO:0000313" key="9">
    <source>
        <dbReference type="Proteomes" id="UP000440004"/>
    </source>
</evidence>
<dbReference type="FunFam" id="1.10.10.10:FF:000049">
    <property type="entry name" value="Heat-inducible transcription repressor HrcA"/>
    <property type="match status" value="1"/>
</dbReference>
<dbReference type="GO" id="GO:0045892">
    <property type="term" value="P:negative regulation of DNA-templated transcription"/>
    <property type="evidence" value="ECO:0007669"/>
    <property type="project" value="UniProtKB-UniRule"/>
</dbReference>
<feature type="domain" description="Heat-inducible transcription repressor HrcA C-terminal" evidence="7">
    <location>
        <begin position="107"/>
        <end position="325"/>
    </location>
</feature>
<evidence type="ECO:0000256" key="3">
    <source>
        <dbReference type="ARBA" id="ARBA00023016"/>
    </source>
</evidence>
<dbReference type="Gene3D" id="3.30.450.40">
    <property type="match status" value="1"/>
</dbReference>
<dbReference type="Proteomes" id="UP000440004">
    <property type="component" value="Unassembled WGS sequence"/>
</dbReference>
<evidence type="ECO:0000256" key="2">
    <source>
        <dbReference type="ARBA" id="ARBA00023015"/>
    </source>
</evidence>
<reference evidence="8 9" key="1">
    <citation type="submission" date="2019-10" db="EMBL/GenBank/DDBJ databases">
        <title>Alkalibaculum tamaniensis sp.nov., a new alkaliphilic acetogen, isolated on methoxylated aromatics from a mud volcano.</title>
        <authorList>
            <person name="Khomyakova M.A."/>
            <person name="Merkel A.Y."/>
            <person name="Bonch-Osmolovskaya E.A."/>
            <person name="Slobodkin A.I."/>
        </authorList>
    </citation>
    <scope>NUCLEOTIDE SEQUENCE [LARGE SCALE GENOMIC DNA]</scope>
    <source>
        <strain evidence="8 9">M08DMB</strain>
    </source>
</reference>
<evidence type="ECO:0000259" key="7">
    <source>
        <dbReference type="Pfam" id="PF01628"/>
    </source>
</evidence>
<dbReference type="SUPFAM" id="SSF55781">
    <property type="entry name" value="GAF domain-like"/>
    <property type="match status" value="1"/>
</dbReference>
<organism evidence="8 9">
    <name type="scientific">Alkalibaculum sporogenes</name>
    <dbReference type="NCBI Taxonomy" id="2655001"/>
    <lineage>
        <taxon>Bacteria</taxon>
        <taxon>Bacillati</taxon>
        <taxon>Bacillota</taxon>
        <taxon>Clostridia</taxon>
        <taxon>Eubacteriales</taxon>
        <taxon>Eubacteriaceae</taxon>
        <taxon>Alkalibaculum</taxon>
    </lineage>
</organism>
<dbReference type="EMBL" id="WHNX01000003">
    <property type="protein sequence ID" value="MPW24635.1"/>
    <property type="molecule type" value="Genomic_DNA"/>
</dbReference>
<dbReference type="HAMAP" id="MF_00081">
    <property type="entry name" value="HrcA"/>
    <property type="match status" value="1"/>
</dbReference>
<dbReference type="InterPro" id="IPR023120">
    <property type="entry name" value="WHTH_transcript_rep_HrcA_IDD"/>
</dbReference>
<dbReference type="InterPro" id="IPR021153">
    <property type="entry name" value="HrcA_C"/>
</dbReference>
<dbReference type="AlphaFoldDB" id="A0A6A7K5H2"/>
<comment type="caution">
    <text evidence="8">The sequence shown here is derived from an EMBL/GenBank/DDBJ whole genome shotgun (WGS) entry which is preliminary data.</text>
</comment>
<gene>
    <name evidence="6 8" type="primary">hrcA</name>
    <name evidence="8" type="ORF">GC105_02355</name>
</gene>
<dbReference type="PANTHER" id="PTHR34824">
    <property type="entry name" value="HEAT-INDUCIBLE TRANSCRIPTION REPRESSOR HRCA"/>
    <property type="match status" value="1"/>
</dbReference>
<dbReference type="InterPro" id="IPR029016">
    <property type="entry name" value="GAF-like_dom_sf"/>
</dbReference>
<comment type="similarity">
    <text evidence="6">Belongs to the HrcA family.</text>
</comment>
<dbReference type="RefSeq" id="WP_152801312.1">
    <property type="nucleotide sequence ID" value="NZ_WHNX01000003.1"/>
</dbReference>
<sequence length="351" mass="40281">MDKMKERKLSILRAIIQDYIITAEPIGSRTIAKKYNLGVSAATIRNEMADLEEMGLLIQPHTSAGRVPSEKAYRLYVDQLMQIKKLDEIVEKSIRDSYKQYVEQIEKSIELTAKLLAQLTSYTSLVLTPEIRSLNCKLVQLIRIQDERILMVIITKENVVKNHEIVLSQSVEEAELTKLTNILNYFIKDLDISMINSELIKEIDQLSIKENQFLQDIISNLKNVLLDSDNKNTLYSNGMTNLLNYPEFNDIDKVKHFLEIFQEKQTIAELLKNYANGTHIVIGNENTISQFKDCSLLTATYQFNGQNLGTIGVVGPIRMNYDHVVSVLAFLSQELNKQINQNRYSKNTDER</sequence>
<dbReference type="Gene3D" id="1.10.10.10">
    <property type="entry name" value="Winged helix-like DNA-binding domain superfamily/Winged helix DNA-binding domain"/>
    <property type="match status" value="1"/>
</dbReference>